<proteinExistence type="predicted"/>
<evidence type="ECO:0000313" key="3">
    <source>
        <dbReference type="EMBL" id="KAA1130556.1"/>
    </source>
</evidence>
<dbReference type="EMBL" id="VDEP01000496">
    <property type="protein sequence ID" value="KAA1069920.1"/>
    <property type="molecule type" value="Genomic_DNA"/>
</dbReference>
<gene>
    <name evidence="1" type="ORF">PGT21_015133</name>
    <name evidence="2" type="ORF">PGTUg99_002272</name>
    <name evidence="3" type="ORF">PGTUg99_021414</name>
</gene>
<dbReference type="EMBL" id="VDEP01000108">
    <property type="protein sequence ID" value="KAA1130556.1"/>
    <property type="molecule type" value="Genomic_DNA"/>
</dbReference>
<comment type="caution">
    <text evidence="1">The sequence shown here is derived from an EMBL/GenBank/DDBJ whole genome shotgun (WGS) entry which is preliminary data.</text>
</comment>
<evidence type="ECO:0000313" key="5">
    <source>
        <dbReference type="Proteomes" id="UP000325313"/>
    </source>
</evidence>
<evidence type="ECO:0000313" key="1">
    <source>
        <dbReference type="EMBL" id="KAA1065907.1"/>
    </source>
</evidence>
<dbReference type="EMBL" id="VSWC01000196">
    <property type="protein sequence ID" value="KAA1065907.1"/>
    <property type="molecule type" value="Genomic_DNA"/>
</dbReference>
<protein>
    <submittedName>
        <fullName evidence="1">Uncharacterized protein</fullName>
    </submittedName>
</protein>
<name>A0A5B0LLW2_PUCGR</name>
<reference evidence="4 5" key="1">
    <citation type="submission" date="2019-05" db="EMBL/GenBank/DDBJ databases">
        <title>Emergence of the Ug99 lineage of the wheat stem rust pathogen through somatic hybridization.</title>
        <authorList>
            <person name="Li F."/>
            <person name="Upadhyaya N.M."/>
            <person name="Sperschneider J."/>
            <person name="Matny O."/>
            <person name="Nguyen-Phuc H."/>
            <person name="Mago R."/>
            <person name="Raley C."/>
            <person name="Miller M.E."/>
            <person name="Silverstein K.A.T."/>
            <person name="Henningsen E."/>
            <person name="Hirsch C.D."/>
            <person name="Visser B."/>
            <person name="Pretorius Z.A."/>
            <person name="Steffenson B.J."/>
            <person name="Schwessinger B."/>
            <person name="Dodds P.N."/>
            <person name="Figueroa M."/>
        </authorList>
    </citation>
    <scope>NUCLEOTIDE SEQUENCE [LARGE SCALE GENOMIC DNA]</scope>
    <source>
        <strain evidence="1">21-0</strain>
        <strain evidence="2 5">Ug99</strain>
    </source>
</reference>
<keyword evidence="4" id="KW-1185">Reference proteome</keyword>
<dbReference type="AlphaFoldDB" id="A0A5B0LLW2"/>
<dbReference type="Proteomes" id="UP000325313">
    <property type="component" value="Unassembled WGS sequence"/>
</dbReference>
<organism evidence="1 4">
    <name type="scientific">Puccinia graminis f. sp. tritici</name>
    <dbReference type="NCBI Taxonomy" id="56615"/>
    <lineage>
        <taxon>Eukaryota</taxon>
        <taxon>Fungi</taxon>
        <taxon>Dikarya</taxon>
        <taxon>Basidiomycota</taxon>
        <taxon>Pucciniomycotina</taxon>
        <taxon>Pucciniomycetes</taxon>
        <taxon>Pucciniales</taxon>
        <taxon>Pucciniaceae</taxon>
        <taxon>Puccinia</taxon>
    </lineage>
</organism>
<dbReference type="Proteomes" id="UP000324748">
    <property type="component" value="Unassembled WGS sequence"/>
</dbReference>
<sequence length="53" mass="5628">MLRMWKQAAVCGAQSLPAPCLIAVGRTAGNTQAVVEYEDEHRLVSACIGPLNS</sequence>
<evidence type="ECO:0000313" key="2">
    <source>
        <dbReference type="EMBL" id="KAA1069920.1"/>
    </source>
</evidence>
<evidence type="ECO:0000313" key="4">
    <source>
        <dbReference type="Proteomes" id="UP000324748"/>
    </source>
</evidence>
<accession>A0A5B0LLW2</accession>